<dbReference type="Proteomes" id="UP000221222">
    <property type="component" value="Unassembled WGS sequence"/>
</dbReference>
<comment type="subcellular location">
    <subcellularLocation>
        <location evidence="1 4">Bacterial flagellum basal body</location>
    </subcellularLocation>
</comment>
<evidence type="ECO:0000313" key="8">
    <source>
        <dbReference type="Proteomes" id="UP000221222"/>
    </source>
</evidence>
<dbReference type="GO" id="GO:0009425">
    <property type="term" value="C:bacterial-type flagellum basal body"/>
    <property type="evidence" value="ECO:0007669"/>
    <property type="project" value="UniProtKB-SubCell"/>
</dbReference>
<dbReference type="PANTHER" id="PTHR34653">
    <property type="match status" value="1"/>
</dbReference>
<dbReference type="PRINTS" id="PR01006">
    <property type="entry name" value="FLGHOOKFLIE"/>
</dbReference>
<comment type="similarity">
    <text evidence="2 4">Belongs to the FliE family.</text>
</comment>
<protein>
    <recommendedName>
        <fullName evidence="4 5">Flagellar hook-basal body complex protein FliE</fullName>
    </recommendedName>
</protein>
<accession>A0A2G1DIW5</accession>
<evidence type="ECO:0000256" key="5">
    <source>
        <dbReference type="NCBIfam" id="TIGR00205"/>
    </source>
</evidence>
<reference evidence="6 9" key="2">
    <citation type="submission" date="2018-08" db="EMBL/GenBank/DDBJ databases">
        <title>Complete genome of the Arcobacter molluscorum type strain LMG 25693.</title>
        <authorList>
            <person name="Miller W.G."/>
            <person name="Yee E."/>
            <person name="Bono J.L."/>
        </authorList>
    </citation>
    <scope>NUCLEOTIDE SEQUENCE [LARGE SCALE GENOMIC DNA]</scope>
    <source>
        <strain evidence="6 9">CECT 7696</strain>
    </source>
</reference>
<evidence type="ECO:0000256" key="2">
    <source>
        <dbReference type="ARBA" id="ARBA00009272"/>
    </source>
</evidence>
<keyword evidence="7" id="KW-0969">Cilium</keyword>
<dbReference type="HAMAP" id="MF_00724">
    <property type="entry name" value="FliE"/>
    <property type="match status" value="1"/>
</dbReference>
<evidence type="ECO:0000313" key="7">
    <source>
        <dbReference type="EMBL" id="PHO18390.1"/>
    </source>
</evidence>
<organism evidence="7 8">
    <name type="scientific">Malaciobacter molluscorum LMG 25693</name>
    <dbReference type="NCBI Taxonomy" id="870501"/>
    <lineage>
        <taxon>Bacteria</taxon>
        <taxon>Pseudomonadati</taxon>
        <taxon>Campylobacterota</taxon>
        <taxon>Epsilonproteobacteria</taxon>
        <taxon>Campylobacterales</taxon>
        <taxon>Arcobacteraceae</taxon>
        <taxon>Malaciobacter</taxon>
    </lineage>
</organism>
<dbReference type="PANTHER" id="PTHR34653:SF1">
    <property type="entry name" value="FLAGELLAR HOOK-BASAL BODY COMPLEX PROTEIN FLIE"/>
    <property type="match status" value="1"/>
</dbReference>
<proteinExistence type="inferred from homology"/>
<evidence type="ECO:0000256" key="3">
    <source>
        <dbReference type="ARBA" id="ARBA00023143"/>
    </source>
</evidence>
<keyword evidence="7" id="KW-0966">Cell projection</keyword>
<evidence type="ECO:0000313" key="9">
    <source>
        <dbReference type="Proteomes" id="UP000262712"/>
    </source>
</evidence>
<dbReference type="Proteomes" id="UP000262712">
    <property type="component" value="Chromosome"/>
</dbReference>
<evidence type="ECO:0000313" key="6">
    <source>
        <dbReference type="EMBL" id="AXX93130.1"/>
    </source>
</evidence>
<keyword evidence="8" id="KW-1185">Reference proteome</keyword>
<evidence type="ECO:0000256" key="4">
    <source>
        <dbReference type="HAMAP-Rule" id="MF_00724"/>
    </source>
</evidence>
<evidence type="ECO:0000256" key="1">
    <source>
        <dbReference type="ARBA" id="ARBA00004117"/>
    </source>
</evidence>
<dbReference type="GO" id="GO:0071973">
    <property type="term" value="P:bacterial-type flagellum-dependent cell motility"/>
    <property type="evidence" value="ECO:0007669"/>
    <property type="project" value="InterPro"/>
</dbReference>
<gene>
    <name evidence="4 7" type="primary">fliE</name>
    <name evidence="6" type="ORF">AMOL_2177</name>
    <name evidence="7" type="ORF">CPU12_05185</name>
</gene>
<keyword evidence="7" id="KW-0282">Flagellum</keyword>
<dbReference type="KEGG" id="amol:AMOL_2177"/>
<dbReference type="GO" id="GO:0003774">
    <property type="term" value="F:cytoskeletal motor activity"/>
    <property type="evidence" value="ECO:0007669"/>
    <property type="project" value="InterPro"/>
</dbReference>
<dbReference type="RefSeq" id="WP_099342027.1">
    <property type="nucleotide sequence ID" value="NZ_CP032098.1"/>
</dbReference>
<name>A0A2G1DIW5_9BACT</name>
<reference evidence="7 8" key="1">
    <citation type="submission" date="2017-09" db="EMBL/GenBank/DDBJ databases">
        <title>Arcobacter canalis sp. nov., a new species isolated from a water canal contaminated with urban sewage.</title>
        <authorList>
            <person name="Perez-Cataluna A."/>
            <person name="Salas-Masso N."/>
            <person name="Figueras M.J."/>
        </authorList>
    </citation>
    <scope>NUCLEOTIDE SEQUENCE [LARGE SCALE GENOMIC DNA]</scope>
    <source>
        <strain evidence="7 8">F98-3</strain>
    </source>
</reference>
<keyword evidence="3 4" id="KW-0975">Bacterial flagellum</keyword>
<sequence>MNISSINDTISALGVSNNNIKKDQNNEHGSFSDLLKGAVEDVNNRQIDGYNAMNDIATGKVTNLQEAAQRIEEADLSLRLGLEVKNKAIAAFKEITRMQA</sequence>
<dbReference type="InterPro" id="IPR001624">
    <property type="entry name" value="FliE"/>
</dbReference>
<dbReference type="EMBL" id="CP032098">
    <property type="protein sequence ID" value="AXX93130.1"/>
    <property type="molecule type" value="Genomic_DNA"/>
</dbReference>
<dbReference type="GO" id="GO:0005198">
    <property type="term" value="F:structural molecule activity"/>
    <property type="evidence" value="ECO:0007669"/>
    <property type="project" value="UniProtKB-UniRule"/>
</dbReference>
<dbReference type="Pfam" id="PF02049">
    <property type="entry name" value="FliE"/>
    <property type="match status" value="1"/>
</dbReference>
<dbReference type="NCBIfam" id="TIGR00205">
    <property type="entry name" value="fliE"/>
    <property type="match status" value="1"/>
</dbReference>
<dbReference type="EMBL" id="NXFY01000006">
    <property type="protein sequence ID" value="PHO18390.1"/>
    <property type="molecule type" value="Genomic_DNA"/>
</dbReference>
<dbReference type="AlphaFoldDB" id="A0A2G1DIW5"/>